<dbReference type="AlphaFoldDB" id="A0A507QPN8"/>
<dbReference type="STRING" id="5098.A0A507QPN8"/>
<evidence type="ECO:0000256" key="3">
    <source>
        <dbReference type="ARBA" id="ARBA00023015"/>
    </source>
</evidence>
<keyword evidence="2" id="KW-0479">Metal-binding</keyword>
<dbReference type="SMART" id="SM00906">
    <property type="entry name" value="Fungal_trans"/>
    <property type="match status" value="1"/>
</dbReference>
<feature type="domain" description="Zn(2)-C6 fungal-type" evidence="8">
    <location>
        <begin position="14"/>
        <end position="43"/>
    </location>
</feature>
<evidence type="ECO:0000256" key="6">
    <source>
        <dbReference type="ARBA" id="ARBA00023242"/>
    </source>
</evidence>
<protein>
    <recommendedName>
        <fullName evidence="8">Zn(2)-C6 fungal-type domain-containing protein</fullName>
    </recommendedName>
</protein>
<dbReference type="Pfam" id="PF00172">
    <property type="entry name" value="Zn_clus"/>
    <property type="match status" value="1"/>
</dbReference>
<dbReference type="EMBL" id="VIFY01000174">
    <property type="protein sequence ID" value="TQB69064.1"/>
    <property type="molecule type" value="Genomic_DNA"/>
</dbReference>
<reference evidence="9 10" key="1">
    <citation type="submission" date="2019-06" db="EMBL/GenBank/DDBJ databases">
        <title>Wine fermentation using esterase from Monascus purpureus.</title>
        <authorList>
            <person name="Geng C."/>
            <person name="Zhang Y."/>
        </authorList>
    </citation>
    <scope>NUCLEOTIDE SEQUENCE [LARGE SCALE GENOMIC DNA]</scope>
    <source>
        <strain evidence="9">HQ1</strain>
    </source>
</reference>
<dbReference type="SUPFAM" id="SSF57701">
    <property type="entry name" value="Zn2/Cys6 DNA-binding domain"/>
    <property type="match status" value="1"/>
</dbReference>
<dbReference type="GO" id="GO:0043565">
    <property type="term" value="F:sequence-specific DNA binding"/>
    <property type="evidence" value="ECO:0007669"/>
    <property type="project" value="TreeGrafter"/>
</dbReference>
<dbReference type="SMART" id="SM00066">
    <property type="entry name" value="GAL4"/>
    <property type="match status" value="1"/>
</dbReference>
<dbReference type="Pfam" id="PF04082">
    <property type="entry name" value="Fungal_trans"/>
    <property type="match status" value="1"/>
</dbReference>
<feature type="compositionally biased region" description="Polar residues" evidence="7">
    <location>
        <begin position="639"/>
        <end position="653"/>
    </location>
</feature>
<dbReference type="Gene3D" id="4.10.240.10">
    <property type="entry name" value="Zn(2)-C6 fungal-type DNA-binding domain"/>
    <property type="match status" value="1"/>
</dbReference>
<evidence type="ECO:0000256" key="7">
    <source>
        <dbReference type="SAM" id="MobiDB-lite"/>
    </source>
</evidence>
<keyword evidence="3" id="KW-0805">Transcription regulation</keyword>
<dbReference type="CDD" id="cd00067">
    <property type="entry name" value="GAL4"/>
    <property type="match status" value="1"/>
</dbReference>
<proteinExistence type="predicted"/>
<dbReference type="InterPro" id="IPR001138">
    <property type="entry name" value="Zn2Cys6_DnaBD"/>
</dbReference>
<feature type="region of interest" description="Disordered" evidence="7">
    <location>
        <begin position="69"/>
        <end position="108"/>
    </location>
</feature>
<feature type="region of interest" description="Disordered" evidence="7">
    <location>
        <begin position="632"/>
        <end position="653"/>
    </location>
</feature>
<dbReference type="Proteomes" id="UP000319663">
    <property type="component" value="Unassembled WGS sequence"/>
</dbReference>
<dbReference type="GO" id="GO:0008270">
    <property type="term" value="F:zinc ion binding"/>
    <property type="evidence" value="ECO:0007669"/>
    <property type="project" value="InterPro"/>
</dbReference>
<evidence type="ECO:0000256" key="1">
    <source>
        <dbReference type="ARBA" id="ARBA00004123"/>
    </source>
</evidence>
<name>A0A507QPN8_MONPU</name>
<organism evidence="9 10">
    <name type="scientific">Monascus purpureus</name>
    <name type="common">Red mold</name>
    <name type="synonym">Monascus anka</name>
    <dbReference type="NCBI Taxonomy" id="5098"/>
    <lineage>
        <taxon>Eukaryota</taxon>
        <taxon>Fungi</taxon>
        <taxon>Dikarya</taxon>
        <taxon>Ascomycota</taxon>
        <taxon>Pezizomycotina</taxon>
        <taxon>Eurotiomycetes</taxon>
        <taxon>Eurotiomycetidae</taxon>
        <taxon>Eurotiales</taxon>
        <taxon>Aspergillaceae</taxon>
        <taxon>Monascus</taxon>
    </lineage>
</organism>
<evidence type="ECO:0000256" key="2">
    <source>
        <dbReference type="ARBA" id="ARBA00022723"/>
    </source>
</evidence>
<keyword evidence="5" id="KW-0804">Transcription</keyword>
<dbReference type="CDD" id="cd12148">
    <property type="entry name" value="fungal_TF_MHR"/>
    <property type="match status" value="1"/>
</dbReference>
<gene>
    <name evidence="9" type="ORF">MPDQ_002394</name>
</gene>
<dbReference type="InterPro" id="IPR036864">
    <property type="entry name" value="Zn2-C6_fun-type_DNA-bd_sf"/>
</dbReference>
<dbReference type="OrthoDB" id="3548654at2759"/>
<dbReference type="InterPro" id="IPR051711">
    <property type="entry name" value="Stress_Response_Reg"/>
</dbReference>
<comment type="caution">
    <text evidence="9">The sequence shown here is derived from an EMBL/GenBank/DDBJ whole genome shotgun (WGS) entry which is preliminary data.</text>
</comment>
<dbReference type="PROSITE" id="PS00463">
    <property type="entry name" value="ZN2_CY6_FUNGAL_1"/>
    <property type="match status" value="1"/>
</dbReference>
<dbReference type="InterPro" id="IPR007219">
    <property type="entry name" value="XnlR_reg_dom"/>
</dbReference>
<dbReference type="PROSITE" id="PS50048">
    <property type="entry name" value="ZN2_CY6_FUNGAL_2"/>
    <property type="match status" value="1"/>
</dbReference>
<dbReference type="PANTHER" id="PTHR47540:SF6">
    <property type="entry name" value="ZN(II)2CYS6 TRANSCRIPTION FACTOR (EUROFUNG)"/>
    <property type="match status" value="1"/>
</dbReference>
<dbReference type="PANTHER" id="PTHR47540">
    <property type="entry name" value="THIAMINE REPRESSIBLE GENES REGULATORY PROTEIN THI5"/>
    <property type="match status" value="1"/>
</dbReference>
<evidence type="ECO:0000256" key="4">
    <source>
        <dbReference type="ARBA" id="ARBA00023125"/>
    </source>
</evidence>
<accession>A0A507QPN8</accession>
<keyword evidence="6" id="KW-0539">Nucleus</keyword>
<dbReference type="GO" id="GO:0045944">
    <property type="term" value="P:positive regulation of transcription by RNA polymerase II"/>
    <property type="evidence" value="ECO:0007669"/>
    <property type="project" value="TreeGrafter"/>
</dbReference>
<feature type="compositionally biased region" description="Polar residues" evidence="7">
    <location>
        <begin position="86"/>
        <end position="108"/>
    </location>
</feature>
<keyword evidence="10" id="KW-1185">Reference proteome</keyword>
<dbReference type="GO" id="GO:0000981">
    <property type="term" value="F:DNA-binding transcription factor activity, RNA polymerase II-specific"/>
    <property type="evidence" value="ECO:0007669"/>
    <property type="project" value="InterPro"/>
</dbReference>
<dbReference type="GO" id="GO:0005634">
    <property type="term" value="C:nucleus"/>
    <property type="evidence" value="ECO:0007669"/>
    <property type="project" value="UniProtKB-SubCell"/>
</dbReference>
<dbReference type="GO" id="GO:0006351">
    <property type="term" value="P:DNA-templated transcription"/>
    <property type="evidence" value="ECO:0007669"/>
    <property type="project" value="InterPro"/>
</dbReference>
<evidence type="ECO:0000313" key="9">
    <source>
        <dbReference type="EMBL" id="TQB69064.1"/>
    </source>
</evidence>
<evidence type="ECO:0000259" key="8">
    <source>
        <dbReference type="PROSITE" id="PS50048"/>
    </source>
</evidence>
<comment type="subcellular location">
    <subcellularLocation>
        <location evidence="1">Nucleus</location>
    </subcellularLocation>
</comment>
<keyword evidence="4" id="KW-0238">DNA-binding</keyword>
<evidence type="ECO:0000313" key="10">
    <source>
        <dbReference type="Proteomes" id="UP000319663"/>
    </source>
</evidence>
<sequence>MDSPPQRLRRAANACQRCRSRKVKCSGSHPCDKCQHRNVECVFEDDKKILVSEELFQSMKRRLSELEAQPPIIDGDSRKRARSSHEQSIASTIQEGRSPNTPREPTPAQTIHAYQTGTVTVFANNGRDDDDRFVSNPLVSPSTYVKNVGPRQRTWLLLAPTSTWSFSRRVLTAIRERVSQDSPKSVPVAPDGDAYQLHWSHASSEEPPDISGLPPIDYAIYMLNTVKFHLGQLYRLFDEEEFLRNLYEFYDDAAGKVQEARLWYIQYLLILAFGEAFLTPVRTTGNEHVWSRYFTRAMSMLPDITGLWQDPVLAIEVLSLIALYFHSVDMRDSAYCYIGHAMRMALVEGYHRALPVEQLGEKLVERGSNIWWTVYILDRKFSALIGSPNSVNDEDITAILRDPRTCSQRTAALSLNVKITQVTSRVLSTVYSVDGTLGGEFLKRVRSVLHEVADLSRELQDVFAHRFKSSVDALSGVITRLTLSCHACIIVTVRPLILSLLWEKINCFEAGDTPRTLSPPVQTLMQSCIDSASKSLRILIALRDQNLLETFLPFDLENAFSATFILVLLSIVLPDLLLDQSYKDLGLSILNEMISRGNRVAQLRKLEVELLEEFAQPLYERHPRREIRRPDPHEHETQAQHVVTPTSTDGSNLVSTGFPNTTRAYSLDVEGAAHTLASAAAVQATTQEDDFSMFDWRDLGLSMNHMLSAADQLNAHSLVDADPDGIRGDLWLWSSK</sequence>
<evidence type="ECO:0000256" key="5">
    <source>
        <dbReference type="ARBA" id="ARBA00023163"/>
    </source>
</evidence>